<keyword evidence="2" id="KW-0808">Transferase</keyword>
<dbReference type="InterPro" id="IPR041698">
    <property type="entry name" value="Methyltransf_25"/>
</dbReference>
<dbReference type="RefSeq" id="WP_086314179.1">
    <property type="nucleotide sequence ID" value="NZ_CP147244.1"/>
</dbReference>
<feature type="domain" description="Methyltransferase" evidence="3">
    <location>
        <begin position="41"/>
        <end position="136"/>
    </location>
</feature>
<dbReference type="Gene3D" id="3.40.50.150">
    <property type="entry name" value="Vaccinia Virus protein VP39"/>
    <property type="match status" value="1"/>
</dbReference>
<evidence type="ECO:0000256" key="1">
    <source>
        <dbReference type="ARBA" id="ARBA00022603"/>
    </source>
</evidence>
<dbReference type="GO" id="GO:0032259">
    <property type="term" value="P:methylation"/>
    <property type="evidence" value="ECO:0007669"/>
    <property type="project" value="UniProtKB-KW"/>
</dbReference>
<reference evidence="4" key="1">
    <citation type="submission" date="2017-05" db="EMBL/GenBank/DDBJ databases">
        <authorList>
            <consortium name="The Broad Institute Genomics Platform"/>
            <consortium name="The Broad Institute Genomic Center for Infectious Diseases"/>
            <person name="Earl A."/>
            <person name="Manson A."/>
            <person name="Schwartman J."/>
            <person name="Gilmore M."/>
            <person name="Abouelleil A."/>
            <person name="Cao P."/>
            <person name="Chapman S."/>
            <person name="Cusick C."/>
            <person name="Shea T."/>
            <person name="Young S."/>
            <person name="Neafsey D."/>
            <person name="Nusbaum C."/>
            <person name="Birren B."/>
        </authorList>
    </citation>
    <scope>NUCLEOTIDE SEQUENCE</scope>
    <source>
        <strain evidence="4">7F3_DIV0205</strain>
    </source>
</reference>
<dbReference type="SUPFAM" id="SSF53335">
    <property type="entry name" value="S-adenosyl-L-methionine-dependent methyltransferases"/>
    <property type="match status" value="1"/>
</dbReference>
<gene>
    <name evidence="4" type="ORF">A5821_001772</name>
</gene>
<keyword evidence="5" id="KW-1185">Reference proteome</keyword>
<protein>
    <recommendedName>
        <fullName evidence="3">Methyltransferase domain-containing protein</fullName>
    </recommendedName>
</protein>
<evidence type="ECO:0000313" key="5">
    <source>
        <dbReference type="Proteomes" id="UP000194948"/>
    </source>
</evidence>
<evidence type="ECO:0000256" key="2">
    <source>
        <dbReference type="ARBA" id="ARBA00022679"/>
    </source>
</evidence>
<dbReference type="PANTHER" id="PTHR43861:SF1">
    <property type="entry name" value="TRANS-ACONITATE 2-METHYLTRANSFERASE"/>
    <property type="match status" value="1"/>
</dbReference>
<dbReference type="GO" id="GO:0008168">
    <property type="term" value="F:methyltransferase activity"/>
    <property type="evidence" value="ECO:0007669"/>
    <property type="project" value="UniProtKB-KW"/>
</dbReference>
<name>A0AAQ3W8K3_9ENTE</name>
<dbReference type="Proteomes" id="UP000194948">
    <property type="component" value="Chromosome"/>
</dbReference>
<evidence type="ECO:0000259" key="3">
    <source>
        <dbReference type="Pfam" id="PF13649"/>
    </source>
</evidence>
<dbReference type="PANTHER" id="PTHR43861">
    <property type="entry name" value="TRANS-ACONITATE 2-METHYLTRANSFERASE-RELATED"/>
    <property type="match status" value="1"/>
</dbReference>
<proteinExistence type="predicted"/>
<dbReference type="CDD" id="cd02440">
    <property type="entry name" value="AdoMet_MTases"/>
    <property type="match status" value="1"/>
</dbReference>
<sequence>MADWNTLFYDKKNIEMMPEPEVIKFVELLKKEFPKEQERKVWDLGCGAGRHSLVLGQMNCTVFISDNSSNAIELTKKKLDENKITYTDRLISMENYPWNQKEFLHGVFSWNVLQHNTVKKITEAVNCIYESLVPNGYFLGSIKSTKADLYGKGEEIEKNTFILNEGKEKGIIHHYFDEEGIKKLFPTDKWEIVVLAEQVVNYVSKVEKFWEINPFRYTTWCILVKKR</sequence>
<accession>A0AAQ3W8K3</accession>
<dbReference type="Pfam" id="PF13649">
    <property type="entry name" value="Methyltransf_25"/>
    <property type="match status" value="1"/>
</dbReference>
<evidence type="ECO:0000313" key="4">
    <source>
        <dbReference type="EMBL" id="WYK00674.1"/>
    </source>
</evidence>
<organism evidence="4 5">
    <name type="scientific">Candidatus Enterococcus palustris</name>
    <dbReference type="NCBI Taxonomy" id="1834189"/>
    <lineage>
        <taxon>Bacteria</taxon>
        <taxon>Bacillati</taxon>
        <taxon>Bacillota</taxon>
        <taxon>Bacilli</taxon>
        <taxon>Lactobacillales</taxon>
        <taxon>Enterococcaceae</taxon>
        <taxon>Enterococcus</taxon>
    </lineage>
</organism>
<keyword evidence="1" id="KW-0489">Methyltransferase</keyword>
<dbReference type="AlphaFoldDB" id="A0AAQ3W8K3"/>
<dbReference type="EMBL" id="CP147244">
    <property type="protein sequence ID" value="WYK00674.1"/>
    <property type="molecule type" value="Genomic_DNA"/>
</dbReference>
<reference evidence="4" key="2">
    <citation type="submission" date="2024-03" db="EMBL/GenBank/DDBJ databases">
        <title>The Genome Sequence of Enterococcus sp. DIV0205d.</title>
        <authorList>
            <consortium name="The Broad Institute Genomics Platform"/>
            <consortium name="The Broad Institute Microbial Omics Core"/>
            <consortium name="The Broad Institute Genomic Center for Infectious Diseases"/>
            <person name="Earl A."/>
            <person name="Manson A."/>
            <person name="Gilmore M."/>
            <person name="Schwartman J."/>
            <person name="Shea T."/>
            <person name="Abouelleil A."/>
            <person name="Cao P."/>
            <person name="Chapman S."/>
            <person name="Cusick C."/>
            <person name="Young S."/>
            <person name="Neafsey D."/>
            <person name="Nusbaum C."/>
            <person name="Birren B."/>
        </authorList>
    </citation>
    <scope>NUCLEOTIDE SEQUENCE</scope>
    <source>
        <strain evidence="4">7F3_DIV0205</strain>
    </source>
</reference>
<dbReference type="InterPro" id="IPR029063">
    <property type="entry name" value="SAM-dependent_MTases_sf"/>
</dbReference>